<dbReference type="GeneID" id="70091761"/>
<evidence type="ECO:0000313" key="4">
    <source>
        <dbReference type="Proteomes" id="UP000679388"/>
    </source>
</evidence>
<evidence type="ECO:0000256" key="1">
    <source>
        <dbReference type="SAM" id="Coils"/>
    </source>
</evidence>
<gene>
    <name evidence="3" type="ORF">H2677_04480</name>
</gene>
<protein>
    <submittedName>
        <fullName evidence="3">Uncharacterized protein</fullName>
    </submittedName>
</protein>
<keyword evidence="2" id="KW-1133">Transmembrane helix</keyword>
<keyword evidence="2" id="KW-0472">Membrane</keyword>
<reference evidence="3" key="1">
    <citation type="submission" date="2020-07" db="EMBL/GenBank/DDBJ databases">
        <title>Acinetobacter junii strain YR7 chromosome and plasmid pNDM-YR7.</title>
        <authorList>
            <person name="Tang B."/>
        </authorList>
    </citation>
    <scope>NUCLEOTIDE SEQUENCE</scope>
    <source>
        <strain evidence="3">YR7</strain>
    </source>
</reference>
<keyword evidence="1" id="KW-0175">Coiled coil</keyword>
<keyword evidence="2" id="KW-0812">Transmembrane</keyword>
<dbReference type="AlphaFoldDB" id="A0AAX1MJT8"/>
<name>A0AAX1MJT8_ACIJU</name>
<accession>A0AAX1MJT8</accession>
<evidence type="ECO:0000313" key="3">
    <source>
        <dbReference type="EMBL" id="QUY37445.1"/>
    </source>
</evidence>
<feature type="transmembrane region" description="Helical" evidence="2">
    <location>
        <begin position="36"/>
        <end position="58"/>
    </location>
</feature>
<evidence type="ECO:0000256" key="2">
    <source>
        <dbReference type="SAM" id="Phobius"/>
    </source>
</evidence>
<feature type="transmembrane region" description="Helical" evidence="2">
    <location>
        <begin position="5"/>
        <end position="24"/>
    </location>
</feature>
<proteinExistence type="predicted"/>
<dbReference type="Proteomes" id="UP000679388">
    <property type="component" value="Chromosome"/>
</dbReference>
<dbReference type="EMBL" id="CP059558">
    <property type="protein sequence ID" value="QUY37445.1"/>
    <property type="molecule type" value="Genomic_DNA"/>
</dbReference>
<organism evidence="3 4">
    <name type="scientific">Acinetobacter junii</name>
    <dbReference type="NCBI Taxonomy" id="40215"/>
    <lineage>
        <taxon>Bacteria</taxon>
        <taxon>Pseudomonadati</taxon>
        <taxon>Pseudomonadota</taxon>
        <taxon>Gammaproteobacteria</taxon>
        <taxon>Moraxellales</taxon>
        <taxon>Moraxellaceae</taxon>
        <taxon>Acinetobacter</taxon>
    </lineage>
</organism>
<sequence length="472" mass="54783">MLKKILAALISSFIFVGLIIIYYWRDVEYQPQYADLINYLLILPCVVTVILLLPWLIFKSYTYYKNKNENILPSEQEIIAESLSTVKESKWIELNLFANTAYNSIGENEVILDGIRAFTSPQLDPHLLNHHGLPILSYRINELDQQVENQEQEEELVSLSVRQQRIMAMIHHQIDQHVELLDSISNHLKRSSLFYESQNLHEYRMHPAWTDPSFSVEDESEAVEIEPVYRLDQFNIHILLSEDLVHIWNDQICNESIQKTLFELGMIPQKFHIEYHYLSSESAESNLIEVLSRIQNQAHEITFMIVADSEIDQEFVDEKYWINHSYIPAEFIGSSCLASPAMQLEQQHPLKKLKLVTDQNSLDQIFKELDIHDLPQYQAEEPFVLVVEDVTEIKVIKNLEQFFAQSPIEQHHYLYCKPIAGHTQSIAKIFGLMLGAHLSDQNLAFVYSQNLKAFIQTVPEITPDQDSVAIAD</sequence>
<feature type="coiled-coil region" evidence="1">
    <location>
        <begin position="133"/>
        <end position="160"/>
    </location>
</feature>
<dbReference type="RefSeq" id="WP_212639228.1">
    <property type="nucleotide sequence ID" value="NZ_CP059558.1"/>
</dbReference>